<protein>
    <submittedName>
        <fullName evidence="1">Uncharacterized protein</fullName>
    </submittedName>
</protein>
<keyword evidence="2" id="KW-1185">Reference proteome</keyword>
<comment type="caution">
    <text evidence="1">The sequence shown here is derived from an EMBL/GenBank/DDBJ whole genome shotgun (WGS) entry which is preliminary data.</text>
</comment>
<dbReference type="Proteomes" id="UP000886520">
    <property type="component" value="Chromosome 3"/>
</dbReference>
<evidence type="ECO:0000313" key="2">
    <source>
        <dbReference type="Proteomes" id="UP000886520"/>
    </source>
</evidence>
<dbReference type="InterPro" id="IPR011990">
    <property type="entry name" value="TPR-like_helical_dom_sf"/>
</dbReference>
<feature type="non-terminal residue" evidence="1">
    <location>
        <position position="1"/>
    </location>
</feature>
<organism evidence="1 2">
    <name type="scientific">Adiantum capillus-veneris</name>
    <name type="common">Maidenhair fern</name>
    <dbReference type="NCBI Taxonomy" id="13818"/>
    <lineage>
        <taxon>Eukaryota</taxon>
        <taxon>Viridiplantae</taxon>
        <taxon>Streptophyta</taxon>
        <taxon>Embryophyta</taxon>
        <taxon>Tracheophyta</taxon>
        <taxon>Polypodiopsida</taxon>
        <taxon>Polypodiidae</taxon>
        <taxon>Polypodiales</taxon>
        <taxon>Pteridineae</taxon>
        <taxon>Pteridaceae</taxon>
        <taxon>Vittarioideae</taxon>
        <taxon>Adiantum</taxon>
    </lineage>
</organism>
<evidence type="ECO:0000313" key="1">
    <source>
        <dbReference type="EMBL" id="KAI5082775.1"/>
    </source>
</evidence>
<reference evidence="1" key="1">
    <citation type="submission" date="2021-01" db="EMBL/GenBank/DDBJ databases">
        <title>Adiantum capillus-veneris genome.</title>
        <authorList>
            <person name="Fang Y."/>
            <person name="Liao Q."/>
        </authorList>
    </citation>
    <scope>NUCLEOTIDE SEQUENCE</scope>
    <source>
        <strain evidence="1">H3</strain>
        <tissue evidence="1">Leaf</tissue>
    </source>
</reference>
<dbReference type="EMBL" id="JABFUD020000002">
    <property type="protein sequence ID" value="KAI5082775.1"/>
    <property type="molecule type" value="Genomic_DNA"/>
</dbReference>
<dbReference type="AlphaFoldDB" id="A0A9D4VB35"/>
<accession>A0A9D4VB35</accession>
<gene>
    <name evidence="1" type="ORF">GOP47_0002518</name>
</gene>
<dbReference type="SUPFAM" id="SSF48452">
    <property type="entry name" value="TPR-like"/>
    <property type="match status" value="1"/>
</dbReference>
<dbReference type="OrthoDB" id="1870799at2759"/>
<dbReference type="Gene3D" id="1.25.40.10">
    <property type="entry name" value="Tetratricopeptide repeat domain"/>
    <property type="match status" value="1"/>
</dbReference>
<name>A0A9D4VB35_ADICA</name>
<feature type="non-terminal residue" evidence="1">
    <location>
        <position position="76"/>
    </location>
</feature>
<proteinExistence type="predicted"/>
<sequence length="76" mass="8168">ALALEQQGLFPAALRSMDVALSPEVVKNLTPSEMSDALMKRGGLLLSTSKGRRNLDAAISDFQKSLELTPDNVKVL</sequence>